<dbReference type="Proteomes" id="UP000502416">
    <property type="component" value="Segment"/>
</dbReference>
<evidence type="ECO:0000313" key="2">
    <source>
        <dbReference type="Proteomes" id="UP000502416"/>
    </source>
</evidence>
<dbReference type="EMBL" id="MN734438">
    <property type="protein sequence ID" value="QJD54497.1"/>
    <property type="molecule type" value="Genomic_DNA"/>
</dbReference>
<accession>A0A6M3T862</accession>
<evidence type="ECO:0000313" key="1">
    <source>
        <dbReference type="EMBL" id="QJD54497.1"/>
    </source>
</evidence>
<keyword evidence="2" id="KW-1185">Reference proteome</keyword>
<dbReference type="GeneID" id="79585685"/>
<name>A0A6M3T862_9CAUD</name>
<reference evidence="1 2" key="1">
    <citation type="submission" date="2019-11" db="EMBL/GenBank/DDBJ databases">
        <authorList>
            <person name="Hylling O."/>
            <person name="Hansen L.H."/>
            <person name="Johansen A."/>
        </authorList>
    </citation>
    <scope>NUCLEOTIDE SEQUENCE [LARGE SCALE GENOMIC DNA]</scope>
</reference>
<dbReference type="KEGG" id="vg:79585685"/>
<dbReference type="RefSeq" id="YP_010738318.1">
    <property type="nucleotide sequence ID" value="NC_073025.1"/>
</dbReference>
<sequence length="128" mass="14189">MIKHDEIMNRTFVTDEHGNVYSLPIGPEHNAALQAGQPPEGFELVVFGAPVNPKYRDLVAASCIMYQMIEAAKTLIEQHGEHLQQVGTPALMTAGVQFEQMAANLNLAQRQAREGLRAMVAQTQKYQK</sequence>
<protein>
    <submittedName>
        <fullName evidence="1">Uncharacterized protein</fullName>
    </submittedName>
</protein>
<proteinExistence type="predicted"/>
<organism evidence="1 2">
    <name type="scientific">Sphingomonas phage Lucius</name>
    <dbReference type="NCBI Taxonomy" id="2686313"/>
    <lineage>
        <taxon>Viruses</taxon>
        <taxon>Duplodnaviria</taxon>
        <taxon>Heunggongvirae</taxon>
        <taxon>Uroviricota</taxon>
        <taxon>Caudoviricetes</taxon>
        <taxon>Johnpaulvirinae</taxon>
        <taxon>Kharnvirus</taxon>
        <taxon>Kharnvirus lucius</taxon>
    </lineage>
</organism>